<evidence type="ECO:0000313" key="1">
    <source>
        <dbReference type="EMBL" id="KAL2556727.1"/>
    </source>
</evidence>
<organism evidence="1 2">
    <name type="scientific">Forsythia ovata</name>
    <dbReference type="NCBI Taxonomy" id="205694"/>
    <lineage>
        <taxon>Eukaryota</taxon>
        <taxon>Viridiplantae</taxon>
        <taxon>Streptophyta</taxon>
        <taxon>Embryophyta</taxon>
        <taxon>Tracheophyta</taxon>
        <taxon>Spermatophyta</taxon>
        <taxon>Magnoliopsida</taxon>
        <taxon>eudicotyledons</taxon>
        <taxon>Gunneridae</taxon>
        <taxon>Pentapetalae</taxon>
        <taxon>asterids</taxon>
        <taxon>lamiids</taxon>
        <taxon>Lamiales</taxon>
        <taxon>Oleaceae</taxon>
        <taxon>Forsythieae</taxon>
        <taxon>Forsythia</taxon>
    </lineage>
</organism>
<reference evidence="2" key="1">
    <citation type="submission" date="2024-07" db="EMBL/GenBank/DDBJ databases">
        <title>Two chromosome-level genome assemblies of Korean endemic species Abeliophyllum distichum and Forsythia ovata (Oleaceae).</title>
        <authorList>
            <person name="Jang H."/>
        </authorList>
    </citation>
    <scope>NUCLEOTIDE SEQUENCE [LARGE SCALE GENOMIC DNA]</scope>
</reference>
<protein>
    <submittedName>
        <fullName evidence="1">Uncharacterized protein</fullName>
    </submittedName>
</protein>
<proteinExistence type="predicted"/>
<comment type="caution">
    <text evidence="1">The sequence shown here is derived from an EMBL/GenBank/DDBJ whole genome shotgun (WGS) entry which is preliminary data.</text>
</comment>
<sequence length="127" mass="14287">MPFHNLRNYTAIASHSIFRMQSATEIRASFLSRSTTDTYQRADNDYVCNEDNVVRDGETFASNASSHHGVVKWNDARISVDEVADEVYCFGGQQFGNDARISVADCVQKMERDAVSKAEERQGREKG</sequence>
<gene>
    <name evidence="1" type="ORF">Fot_01466</name>
</gene>
<dbReference type="EMBL" id="JBFOLJ010000001">
    <property type="protein sequence ID" value="KAL2556727.1"/>
    <property type="molecule type" value="Genomic_DNA"/>
</dbReference>
<keyword evidence="2" id="KW-1185">Reference proteome</keyword>
<name>A0ABD1X4K3_9LAMI</name>
<accession>A0ABD1X4K3</accession>
<dbReference type="AlphaFoldDB" id="A0ABD1X4K3"/>
<dbReference type="Proteomes" id="UP001604277">
    <property type="component" value="Unassembled WGS sequence"/>
</dbReference>
<evidence type="ECO:0000313" key="2">
    <source>
        <dbReference type="Proteomes" id="UP001604277"/>
    </source>
</evidence>